<dbReference type="EMBL" id="MU002018">
    <property type="protein sequence ID" value="KAF2791452.1"/>
    <property type="molecule type" value="Genomic_DNA"/>
</dbReference>
<organism evidence="2 3">
    <name type="scientific">Melanomma pulvis-pyrius CBS 109.77</name>
    <dbReference type="NCBI Taxonomy" id="1314802"/>
    <lineage>
        <taxon>Eukaryota</taxon>
        <taxon>Fungi</taxon>
        <taxon>Dikarya</taxon>
        <taxon>Ascomycota</taxon>
        <taxon>Pezizomycotina</taxon>
        <taxon>Dothideomycetes</taxon>
        <taxon>Pleosporomycetidae</taxon>
        <taxon>Pleosporales</taxon>
        <taxon>Melanommataceae</taxon>
        <taxon>Melanomma</taxon>
    </lineage>
</organism>
<dbReference type="Proteomes" id="UP000799757">
    <property type="component" value="Unassembled WGS sequence"/>
</dbReference>
<gene>
    <name evidence="2" type="ORF">K505DRAFT_389115</name>
</gene>
<protein>
    <submittedName>
        <fullName evidence="2">Uncharacterized protein</fullName>
    </submittedName>
</protein>
<evidence type="ECO:0000256" key="1">
    <source>
        <dbReference type="SAM" id="MobiDB-lite"/>
    </source>
</evidence>
<name>A0A6A6X560_9PLEO</name>
<keyword evidence="3" id="KW-1185">Reference proteome</keyword>
<proteinExistence type="predicted"/>
<sequence>MDQSQILPPRRSAMALQPRNALRTPSDTYLELVTRNRRNYGGKMTPVEKIRSIKQTDNSEEFVASNIPQDQNVGQASRPFFPVLSALGLEPKQKYQAQRLFHTSKPAKVSPTTELLKIDDLSDYMEACAKYNNGLKAGWTDEQLFEMIGKIRNRPSKTEEEDVFLI</sequence>
<feature type="region of interest" description="Disordered" evidence="1">
    <location>
        <begin position="1"/>
        <end position="21"/>
    </location>
</feature>
<dbReference type="AlphaFoldDB" id="A0A6A6X560"/>
<evidence type="ECO:0000313" key="2">
    <source>
        <dbReference type="EMBL" id="KAF2791452.1"/>
    </source>
</evidence>
<evidence type="ECO:0000313" key="3">
    <source>
        <dbReference type="Proteomes" id="UP000799757"/>
    </source>
</evidence>
<dbReference type="OrthoDB" id="3671094at2759"/>
<reference evidence="2" key="1">
    <citation type="journal article" date="2020" name="Stud. Mycol.">
        <title>101 Dothideomycetes genomes: a test case for predicting lifestyles and emergence of pathogens.</title>
        <authorList>
            <person name="Haridas S."/>
            <person name="Albert R."/>
            <person name="Binder M."/>
            <person name="Bloem J."/>
            <person name="Labutti K."/>
            <person name="Salamov A."/>
            <person name="Andreopoulos B."/>
            <person name="Baker S."/>
            <person name="Barry K."/>
            <person name="Bills G."/>
            <person name="Bluhm B."/>
            <person name="Cannon C."/>
            <person name="Castanera R."/>
            <person name="Culley D."/>
            <person name="Daum C."/>
            <person name="Ezra D."/>
            <person name="Gonzalez J."/>
            <person name="Henrissat B."/>
            <person name="Kuo A."/>
            <person name="Liang C."/>
            <person name="Lipzen A."/>
            <person name="Lutzoni F."/>
            <person name="Magnuson J."/>
            <person name="Mondo S."/>
            <person name="Nolan M."/>
            <person name="Ohm R."/>
            <person name="Pangilinan J."/>
            <person name="Park H.-J."/>
            <person name="Ramirez L."/>
            <person name="Alfaro M."/>
            <person name="Sun H."/>
            <person name="Tritt A."/>
            <person name="Yoshinaga Y."/>
            <person name="Zwiers L.-H."/>
            <person name="Turgeon B."/>
            <person name="Goodwin S."/>
            <person name="Spatafora J."/>
            <person name="Crous P."/>
            <person name="Grigoriev I."/>
        </authorList>
    </citation>
    <scope>NUCLEOTIDE SEQUENCE</scope>
    <source>
        <strain evidence="2">CBS 109.77</strain>
    </source>
</reference>
<accession>A0A6A6X560</accession>